<gene>
    <name evidence="1" type="ORF">ABDJ40_15140</name>
</gene>
<proteinExistence type="predicted"/>
<keyword evidence="2" id="KW-1185">Reference proteome</keyword>
<evidence type="ECO:0000313" key="2">
    <source>
        <dbReference type="Proteomes" id="UP001462640"/>
    </source>
</evidence>
<name>A0ABV0GGA5_9BURK</name>
<protein>
    <submittedName>
        <fullName evidence="1">Uncharacterized protein</fullName>
    </submittedName>
</protein>
<accession>A0ABV0GGA5</accession>
<dbReference type="EMBL" id="JBDPZC010000007">
    <property type="protein sequence ID" value="MEO3714099.1"/>
    <property type="molecule type" value="Genomic_DNA"/>
</dbReference>
<dbReference type="RefSeq" id="WP_347611123.1">
    <property type="nucleotide sequence ID" value="NZ_JBDPZC010000007.1"/>
</dbReference>
<reference evidence="1 2" key="1">
    <citation type="submission" date="2024-05" db="EMBL/GenBank/DDBJ databases">
        <title>Roseateles sp. 2.12 16S ribosomal RNA gene Genome sequencing and assembly.</title>
        <authorList>
            <person name="Woo H."/>
        </authorList>
    </citation>
    <scope>NUCLEOTIDE SEQUENCE [LARGE SCALE GENOMIC DNA]</scope>
    <source>
        <strain evidence="1 2">2.12</strain>
    </source>
</reference>
<comment type="caution">
    <text evidence="1">The sequence shown here is derived from an EMBL/GenBank/DDBJ whole genome shotgun (WGS) entry which is preliminary data.</text>
</comment>
<evidence type="ECO:0000313" key="1">
    <source>
        <dbReference type="EMBL" id="MEO3714099.1"/>
    </source>
</evidence>
<sequence length="403" mass="46617">MMLHVIRTQKNLPAAAIVDFQLLLLRKIKDGEKAITRTKEAIQSLRLEKANGRPTRERSKKITDLIKKSDNKIETYKYIIYIWKMYGDSIAFHFCDKYAIKHLLYDDSYHEKETSGFISGKEGTKMEIRLLKAAAQKNVPAVLCDLTNTLRHGDVCLLGRSDPYPIEVKKSGKLDKRGEKQIRNIREINSFFTKDEAENFRGAGPVVRHEHIGKEKHHLQAINNCIDRSYQEGTSHASPESGIHYLAITKFKQGIFDQIPGKYIHMLNLNDYKRAMNWHPYTPFHLSLSPDHLYRFINGDLSIVVIFDLQVIKRRFKNNGLHITFLQDEHWYAQISAAGNILNGGFRVSTQSFLRIAFEFQSLAWAIKQHKKHLKIFMEERDMPGRAMEIPPDWITATDPIPS</sequence>
<dbReference type="Proteomes" id="UP001462640">
    <property type="component" value="Unassembled WGS sequence"/>
</dbReference>
<organism evidence="1 2">
    <name type="scientific">Roseateles flavus</name>
    <dbReference type="NCBI Taxonomy" id="3149041"/>
    <lineage>
        <taxon>Bacteria</taxon>
        <taxon>Pseudomonadati</taxon>
        <taxon>Pseudomonadota</taxon>
        <taxon>Betaproteobacteria</taxon>
        <taxon>Burkholderiales</taxon>
        <taxon>Sphaerotilaceae</taxon>
        <taxon>Roseateles</taxon>
    </lineage>
</organism>